<dbReference type="PATRIC" id="fig|351160.9.peg.3028"/>
<dbReference type="InterPro" id="IPR015947">
    <property type="entry name" value="PUA-like_sf"/>
</dbReference>
<evidence type="ECO:0000313" key="3">
    <source>
        <dbReference type="Proteomes" id="UP000000663"/>
    </source>
</evidence>
<dbReference type="Gene3D" id="3.10.450.120">
    <property type="entry name" value="Pre-PUA domain, domain 1"/>
    <property type="match status" value="1"/>
</dbReference>
<dbReference type="CDD" id="cd21154">
    <property type="entry name" value="PUA_MJ1432-like"/>
    <property type="match status" value="1"/>
</dbReference>
<sequence length="162" mass="17961">MRIKARHHLREDAIKKILDNLRVTFGEGVDAVFAGKTWEIAETDEEQDFIMINGEPLLFSVDGDAFPTVRGALRLKPTRKRVIVDMGAVKFVAKGADIMSPGILDADLSIRKGDLVIIADEVHKKALAIGRALVNADQMMGNRGKAIKSIHYVGDRIWNLEL</sequence>
<dbReference type="Proteomes" id="UP000000663">
    <property type="component" value="Chromosome"/>
</dbReference>
<dbReference type="RefSeq" id="WP_012037265.1">
    <property type="nucleotide sequence ID" value="NC_009464.1"/>
</dbReference>
<accession>Q0W8R8</accession>
<dbReference type="Pfam" id="PF01472">
    <property type="entry name" value="PUA"/>
    <property type="match status" value="1"/>
</dbReference>
<dbReference type="PANTHER" id="PTHR22798:SF0">
    <property type="entry name" value="MALIGNANT T-CELL-AMPLIFIED SEQUENCE 1"/>
    <property type="match status" value="1"/>
</dbReference>
<dbReference type="InterPro" id="IPR016437">
    <property type="entry name" value="MCT-1/Tma20"/>
</dbReference>
<name>Q0W8R8_METAR</name>
<dbReference type="PIRSF" id="PIRSF005067">
    <property type="entry name" value="Tma_RNA-bind_prd"/>
    <property type="match status" value="1"/>
</dbReference>
<dbReference type="SUPFAM" id="SSF88697">
    <property type="entry name" value="PUA domain-like"/>
    <property type="match status" value="1"/>
</dbReference>
<dbReference type="PANTHER" id="PTHR22798">
    <property type="entry name" value="MCT-1 PROTEIN"/>
    <property type="match status" value="1"/>
</dbReference>
<dbReference type="EMBL" id="AM114193">
    <property type="protein sequence ID" value="CAJ35225.1"/>
    <property type="molecule type" value="Genomic_DNA"/>
</dbReference>
<organism evidence="2 3">
    <name type="scientific">Methanocella arvoryzae (strain DSM 22066 / NBRC 105507 / MRE50)</name>
    <dbReference type="NCBI Taxonomy" id="351160"/>
    <lineage>
        <taxon>Archaea</taxon>
        <taxon>Methanobacteriati</taxon>
        <taxon>Methanobacteriota</taxon>
        <taxon>Stenosarchaea group</taxon>
        <taxon>Methanomicrobia</taxon>
        <taxon>Methanocellales</taxon>
        <taxon>Methanocellaceae</taxon>
        <taxon>Methanocella</taxon>
    </lineage>
</organism>
<dbReference type="Pfam" id="PF09183">
    <property type="entry name" value="DUF1947"/>
    <property type="match status" value="1"/>
</dbReference>
<dbReference type="OrthoDB" id="27972at2157"/>
<protein>
    <recommendedName>
        <fullName evidence="1">PUA domain-containing protein</fullName>
    </recommendedName>
</protein>
<dbReference type="InterPro" id="IPR022430">
    <property type="entry name" value="CHP03684"/>
</dbReference>
<dbReference type="InterPro" id="IPR004521">
    <property type="entry name" value="Uncharacterised_CHP00451"/>
</dbReference>
<dbReference type="InterPro" id="IPR015266">
    <property type="entry name" value="DUF1947"/>
</dbReference>
<dbReference type="GeneID" id="5143640"/>
<keyword evidence="3" id="KW-1185">Reference proteome</keyword>
<dbReference type="SMART" id="SM00359">
    <property type="entry name" value="PUA"/>
    <property type="match status" value="1"/>
</dbReference>
<reference evidence="2 3" key="1">
    <citation type="journal article" date="2006" name="Science">
        <title>Genome of rice cluster I archaea -- the key methane producers in the rice rhizosphere.</title>
        <authorList>
            <person name="Erkel C."/>
            <person name="Kube M."/>
            <person name="Reinhardt R."/>
            <person name="Liesack W."/>
        </authorList>
    </citation>
    <scope>NUCLEOTIDE SEQUENCE [LARGE SCALE GENOMIC DNA]</scope>
    <source>
        <strain evidence="3">DSM 22066 / NBRC 105507 / MRE50</strain>
    </source>
</reference>
<dbReference type="GO" id="GO:0003723">
    <property type="term" value="F:RNA binding"/>
    <property type="evidence" value="ECO:0007669"/>
    <property type="project" value="InterPro"/>
</dbReference>
<dbReference type="NCBIfam" id="TIGR00451">
    <property type="entry name" value="unchar_dom_2"/>
    <property type="match status" value="1"/>
</dbReference>
<proteinExistence type="predicted"/>
<dbReference type="Gene3D" id="2.30.130.10">
    <property type="entry name" value="PUA domain"/>
    <property type="match status" value="1"/>
</dbReference>
<dbReference type="InterPro" id="IPR036974">
    <property type="entry name" value="PUA_sf"/>
</dbReference>
<evidence type="ECO:0000313" key="2">
    <source>
        <dbReference type="EMBL" id="CAJ35225.1"/>
    </source>
</evidence>
<evidence type="ECO:0000259" key="1">
    <source>
        <dbReference type="SMART" id="SM00359"/>
    </source>
</evidence>
<dbReference type="AlphaFoldDB" id="Q0W8R8"/>
<feature type="domain" description="PUA" evidence="1">
    <location>
        <begin position="80"/>
        <end position="154"/>
    </location>
</feature>
<gene>
    <name evidence="2" type="ORF">LRC235</name>
</gene>
<dbReference type="GO" id="GO:0001731">
    <property type="term" value="P:formation of translation preinitiation complex"/>
    <property type="evidence" value="ECO:0007669"/>
    <property type="project" value="TreeGrafter"/>
</dbReference>
<dbReference type="KEGG" id="rci:LRC235"/>
<dbReference type="NCBIfam" id="TIGR03684">
    <property type="entry name" value="arCOG00985"/>
    <property type="match status" value="1"/>
</dbReference>
<dbReference type="PROSITE" id="PS50890">
    <property type="entry name" value="PUA"/>
    <property type="match status" value="1"/>
</dbReference>
<dbReference type="STRING" id="351160.LRC235"/>
<dbReference type="eggNOG" id="arCOG00985">
    <property type="taxonomic scope" value="Archaea"/>
</dbReference>
<dbReference type="NCBIfam" id="NF011153">
    <property type="entry name" value="PRK14560.1-4"/>
    <property type="match status" value="1"/>
</dbReference>
<dbReference type="InterPro" id="IPR002478">
    <property type="entry name" value="PUA"/>
</dbReference>